<evidence type="ECO:0000313" key="5">
    <source>
        <dbReference type="EMBL" id="PUU78072.1"/>
    </source>
</evidence>
<evidence type="ECO:0000313" key="6">
    <source>
        <dbReference type="Proteomes" id="UP000244722"/>
    </source>
</evidence>
<keyword evidence="2" id="KW-0808">Transferase</keyword>
<comment type="similarity">
    <text evidence="1">Belongs to the acetyltransferase family. GNAT subfamily.</text>
</comment>
<evidence type="ECO:0000256" key="2">
    <source>
        <dbReference type="ARBA" id="ARBA00022679"/>
    </source>
</evidence>
<dbReference type="EMBL" id="NESQ01000130">
    <property type="protein sequence ID" value="PUU78072.1"/>
    <property type="molecule type" value="Genomic_DNA"/>
</dbReference>
<evidence type="ECO:0000256" key="1">
    <source>
        <dbReference type="ARBA" id="ARBA00009342"/>
    </source>
</evidence>
<keyword evidence="3" id="KW-0012">Acyltransferase</keyword>
<dbReference type="OrthoDB" id="5043642at2759"/>
<dbReference type="STRING" id="42251.A0A2T6ZRF8"/>
<name>A0A2T6ZRF8_TUBBO</name>
<dbReference type="AlphaFoldDB" id="A0A2T6ZRF8"/>
<feature type="domain" description="N-acetyltransferase" evidence="4">
    <location>
        <begin position="14"/>
        <end position="145"/>
    </location>
</feature>
<evidence type="ECO:0000256" key="3">
    <source>
        <dbReference type="ARBA" id="ARBA00023315"/>
    </source>
</evidence>
<dbReference type="Gene3D" id="3.40.630.30">
    <property type="match status" value="1"/>
</dbReference>
<dbReference type="PANTHER" id="PTHR13256">
    <property type="entry name" value="N-ACETYLTRANSFERASE 9"/>
    <property type="match status" value="1"/>
</dbReference>
<accession>A0A2T6ZRF8</accession>
<proteinExistence type="inferred from homology"/>
<dbReference type="Pfam" id="PF13302">
    <property type="entry name" value="Acetyltransf_3"/>
    <property type="match status" value="1"/>
</dbReference>
<reference evidence="5 6" key="1">
    <citation type="submission" date="2017-04" db="EMBL/GenBank/DDBJ databases">
        <title>Draft genome sequence of Tuber borchii Vittad., a whitish edible truffle.</title>
        <authorList>
            <consortium name="DOE Joint Genome Institute"/>
            <person name="Murat C."/>
            <person name="Kuo A."/>
            <person name="Barry K.W."/>
            <person name="Clum A."/>
            <person name="Dockter R.B."/>
            <person name="Fauchery L."/>
            <person name="Iotti M."/>
            <person name="Kohler A."/>
            <person name="Labutti K."/>
            <person name="Lindquist E.A."/>
            <person name="Lipzen A."/>
            <person name="Ohm R.A."/>
            <person name="Wang M."/>
            <person name="Grigoriev I.V."/>
            <person name="Zambonelli A."/>
            <person name="Martin F.M."/>
        </authorList>
    </citation>
    <scope>NUCLEOTIDE SEQUENCE [LARGE SCALE GENOMIC DNA]</scope>
    <source>
        <strain evidence="5 6">Tbo3840</strain>
    </source>
</reference>
<dbReference type="InterPro" id="IPR039135">
    <property type="entry name" value="NAT9-like"/>
</dbReference>
<keyword evidence="6" id="KW-1185">Reference proteome</keyword>
<dbReference type="SUPFAM" id="SSF55729">
    <property type="entry name" value="Acyl-CoA N-acyltransferases (Nat)"/>
    <property type="match status" value="1"/>
</dbReference>
<comment type="caution">
    <text evidence="5">The sequence shown here is derived from an EMBL/GenBank/DDBJ whole genome shotgun (WGS) entry which is preliminary data.</text>
</comment>
<dbReference type="InterPro" id="IPR000182">
    <property type="entry name" value="GNAT_dom"/>
</dbReference>
<evidence type="ECO:0000259" key="4">
    <source>
        <dbReference type="Pfam" id="PF13302"/>
    </source>
</evidence>
<sequence length="154" mass="17140">MKLNAKTALLSPKILLVPYEPHHVPTYHSWMEDEDLRTATASDRLTLLEEHAMQKSWREDGDKLTFIACLPPSSSSSIAKAVRAGKDDASECMLGDVNLFLYPSPEHNEAEGKVVAEVEVMIARREFHGMGLGREIVRLFLWYLFWGGGVGPGG</sequence>
<dbReference type="Proteomes" id="UP000244722">
    <property type="component" value="Unassembled WGS sequence"/>
</dbReference>
<gene>
    <name evidence="5" type="ORF">B9Z19DRAFT_1115156</name>
</gene>
<protein>
    <submittedName>
        <fullName evidence="5">GNAT domain-containing protein</fullName>
    </submittedName>
</protein>
<dbReference type="PANTHER" id="PTHR13256:SF16">
    <property type="entry name" value="ALPHA_BETA-TUBULIN-N-ACETYLTRANSFERASE 9"/>
    <property type="match status" value="1"/>
</dbReference>
<organism evidence="5 6">
    <name type="scientific">Tuber borchii</name>
    <name type="common">White truffle</name>
    <dbReference type="NCBI Taxonomy" id="42251"/>
    <lineage>
        <taxon>Eukaryota</taxon>
        <taxon>Fungi</taxon>
        <taxon>Dikarya</taxon>
        <taxon>Ascomycota</taxon>
        <taxon>Pezizomycotina</taxon>
        <taxon>Pezizomycetes</taxon>
        <taxon>Pezizales</taxon>
        <taxon>Tuberaceae</taxon>
        <taxon>Tuber</taxon>
    </lineage>
</organism>
<dbReference type="InterPro" id="IPR016181">
    <property type="entry name" value="Acyl_CoA_acyltransferase"/>
</dbReference>
<dbReference type="GO" id="GO:0008080">
    <property type="term" value="F:N-acetyltransferase activity"/>
    <property type="evidence" value="ECO:0007669"/>
    <property type="project" value="InterPro"/>
</dbReference>